<gene>
    <name evidence="1" type="ORF">AVDCRST_MAG16-216</name>
</gene>
<protein>
    <submittedName>
        <fullName evidence="1">Glycosyltransferase</fullName>
    </submittedName>
</protein>
<proteinExistence type="predicted"/>
<feature type="non-terminal residue" evidence="1">
    <location>
        <position position="40"/>
    </location>
</feature>
<accession>A0A6J4KQJ2</accession>
<dbReference type="EMBL" id="CADCUE010000017">
    <property type="protein sequence ID" value="CAA9311819.1"/>
    <property type="molecule type" value="Genomic_DNA"/>
</dbReference>
<evidence type="ECO:0000313" key="1">
    <source>
        <dbReference type="EMBL" id="CAA9311819.1"/>
    </source>
</evidence>
<keyword evidence="1" id="KW-0808">Transferase</keyword>
<dbReference type="GO" id="GO:0016740">
    <property type="term" value="F:transferase activity"/>
    <property type="evidence" value="ECO:0007669"/>
    <property type="project" value="UniProtKB-KW"/>
</dbReference>
<name>A0A6J4KQJ2_9ACTN</name>
<organism evidence="1">
    <name type="scientific">uncultured Frankineae bacterium</name>
    <dbReference type="NCBI Taxonomy" id="437475"/>
    <lineage>
        <taxon>Bacteria</taxon>
        <taxon>Bacillati</taxon>
        <taxon>Actinomycetota</taxon>
        <taxon>Actinomycetes</taxon>
        <taxon>Frankiales</taxon>
        <taxon>environmental samples</taxon>
    </lineage>
</organism>
<dbReference type="AlphaFoldDB" id="A0A6J4KQJ2"/>
<reference evidence="1" key="1">
    <citation type="submission" date="2020-02" db="EMBL/GenBank/DDBJ databases">
        <authorList>
            <person name="Meier V. D."/>
        </authorList>
    </citation>
    <scope>NUCLEOTIDE SEQUENCE</scope>
    <source>
        <strain evidence="1">AVDCRST_MAG16</strain>
    </source>
</reference>
<sequence length="40" mass="4104">MVVLHPGAELYGADRVLLSITGALSEQWSVSVVLPAGGPL</sequence>